<dbReference type="GO" id="GO:0003824">
    <property type="term" value="F:catalytic activity"/>
    <property type="evidence" value="ECO:0007669"/>
    <property type="project" value="InterPro"/>
</dbReference>
<evidence type="ECO:0000259" key="2">
    <source>
        <dbReference type="Pfam" id="PF01035"/>
    </source>
</evidence>
<dbReference type="InterPro" id="IPR036217">
    <property type="entry name" value="MethylDNA_cys_MeTrfase_DNAb"/>
</dbReference>
<keyword evidence="1" id="KW-0227">DNA damage</keyword>
<sequence length="41" mass="4397">PCHRIIGSDGSLTGYGGGIKIKQILLYLESENGSNKITDFT</sequence>
<comment type="caution">
    <text evidence="3">The sequence shown here is derived from an EMBL/GenBank/DDBJ whole genome shotgun (WGS) entry which is preliminary data.</text>
</comment>
<evidence type="ECO:0000313" key="3">
    <source>
        <dbReference type="EMBL" id="KKM02478.1"/>
    </source>
</evidence>
<name>A0A0F9JU66_9ZZZZ</name>
<dbReference type="InterPro" id="IPR036388">
    <property type="entry name" value="WH-like_DNA-bd_sf"/>
</dbReference>
<dbReference type="SUPFAM" id="SSF46767">
    <property type="entry name" value="Methylated DNA-protein cysteine methyltransferase, C-terminal domain"/>
    <property type="match status" value="1"/>
</dbReference>
<dbReference type="GO" id="GO:0006281">
    <property type="term" value="P:DNA repair"/>
    <property type="evidence" value="ECO:0007669"/>
    <property type="project" value="InterPro"/>
</dbReference>
<proteinExistence type="predicted"/>
<dbReference type="EMBL" id="LAZR01016918">
    <property type="protein sequence ID" value="KKM02478.1"/>
    <property type="molecule type" value="Genomic_DNA"/>
</dbReference>
<dbReference type="Gene3D" id="1.10.10.10">
    <property type="entry name" value="Winged helix-like DNA-binding domain superfamily/Winged helix DNA-binding domain"/>
    <property type="match status" value="1"/>
</dbReference>
<dbReference type="InterPro" id="IPR014048">
    <property type="entry name" value="MethylDNA_cys_MeTrfase_DNA-bd"/>
</dbReference>
<reference evidence="3" key="1">
    <citation type="journal article" date="2015" name="Nature">
        <title>Complex archaea that bridge the gap between prokaryotes and eukaryotes.</title>
        <authorList>
            <person name="Spang A."/>
            <person name="Saw J.H."/>
            <person name="Jorgensen S.L."/>
            <person name="Zaremba-Niedzwiedzka K."/>
            <person name="Martijn J."/>
            <person name="Lind A.E."/>
            <person name="van Eijk R."/>
            <person name="Schleper C."/>
            <person name="Guy L."/>
            <person name="Ettema T.J."/>
        </authorList>
    </citation>
    <scope>NUCLEOTIDE SEQUENCE</scope>
</reference>
<evidence type="ECO:0000256" key="1">
    <source>
        <dbReference type="ARBA" id="ARBA00022763"/>
    </source>
</evidence>
<organism evidence="3">
    <name type="scientific">marine sediment metagenome</name>
    <dbReference type="NCBI Taxonomy" id="412755"/>
    <lineage>
        <taxon>unclassified sequences</taxon>
        <taxon>metagenomes</taxon>
        <taxon>ecological metagenomes</taxon>
    </lineage>
</organism>
<gene>
    <name evidence="3" type="ORF">LCGC14_1784000</name>
</gene>
<feature type="non-terminal residue" evidence="3">
    <location>
        <position position="1"/>
    </location>
</feature>
<protein>
    <recommendedName>
        <fullName evidence="2">Methylated-DNA-[protein]-cysteine S-methyltransferase DNA binding domain-containing protein</fullName>
    </recommendedName>
</protein>
<accession>A0A0F9JU66</accession>
<dbReference type="AlphaFoldDB" id="A0A0F9JU66"/>
<feature type="domain" description="Methylated-DNA-[protein]-cysteine S-methyltransferase DNA binding" evidence="2">
    <location>
        <begin position="1"/>
        <end position="30"/>
    </location>
</feature>
<dbReference type="Pfam" id="PF01035">
    <property type="entry name" value="DNA_binding_1"/>
    <property type="match status" value="1"/>
</dbReference>